<dbReference type="STRING" id="3775.A0A1Q3CDE7"/>
<feature type="region of interest" description="Disordered" evidence="1">
    <location>
        <begin position="1"/>
        <end position="96"/>
    </location>
</feature>
<dbReference type="Proteomes" id="UP000187406">
    <property type="component" value="Unassembled WGS sequence"/>
</dbReference>
<keyword evidence="3" id="KW-1185">Reference proteome</keyword>
<dbReference type="PANTHER" id="PTHR37173:SF1">
    <property type="entry name" value="PROLINE-RICH FAMILY PROTEIN"/>
    <property type="match status" value="1"/>
</dbReference>
<name>A0A1Q3CDE7_CEPFO</name>
<accession>A0A1Q3CDE7</accession>
<gene>
    <name evidence="2" type="ORF">CFOL_v3_21718</name>
</gene>
<dbReference type="FunCoup" id="A0A1Q3CDE7">
    <property type="interactions" value="915"/>
</dbReference>
<dbReference type="EMBL" id="BDDD01001769">
    <property type="protein sequence ID" value="GAV78250.1"/>
    <property type="molecule type" value="Genomic_DNA"/>
</dbReference>
<dbReference type="GO" id="GO:0017053">
    <property type="term" value="C:transcription repressor complex"/>
    <property type="evidence" value="ECO:0007669"/>
    <property type="project" value="InterPro"/>
</dbReference>
<dbReference type="AlphaFoldDB" id="A0A1Q3CDE7"/>
<evidence type="ECO:0000313" key="3">
    <source>
        <dbReference type="Proteomes" id="UP000187406"/>
    </source>
</evidence>
<dbReference type="InterPro" id="IPR028226">
    <property type="entry name" value="LIN37"/>
</dbReference>
<evidence type="ECO:0000313" key="2">
    <source>
        <dbReference type="EMBL" id="GAV78250.1"/>
    </source>
</evidence>
<comment type="caution">
    <text evidence="2">The sequence shown here is derived from an EMBL/GenBank/DDBJ whole genome shotgun (WGS) entry which is preliminary data.</text>
</comment>
<evidence type="ECO:0000256" key="1">
    <source>
        <dbReference type="SAM" id="MobiDB-lite"/>
    </source>
</evidence>
<feature type="compositionally biased region" description="Polar residues" evidence="1">
    <location>
        <begin position="1"/>
        <end position="20"/>
    </location>
</feature>
<feature type="compositionally biased region" description="Low complexity" evidence="1">
    <location>
        <begin position="55"/>
        <end position="65"/>
    </location>
</feature>
<dbReference type="PANTHER" id="PTHR37173">
    <property type="entry name" value="HYDROXYPROLINE-RICH GLYCOPROTEIN FAMILY PROTEIN"/>
    <property type="match status" value="1"/>
</dbReference>
<protein>
    <submittedName>
        <fullName evidence="2">Uncharacterized protein</fullName>
    </submittedName>
</protein>
<dbReference type="Pfam" id="PF15306">
    <property type="entry name" value="LIN37"/>
    <property type="match status" value="1"/>
</dbReference>
<organism evidence="2 3">
    <name type="scientific">Cephalotus follicularis</name>
    <name type="common">Albany pitcher plant</name>
    <dbReference type="NCBI Taxonomy" id="3775"/>
    <lineage>
        <taxon>Eukaryota</taxon>
        <taxon>Viridiplantae</taxon>
        <taxon>Streptophyta</taxon>
        <taxon>Embryophyta</taxon>
        <taxon>Tracheophyta</taxon>
        <taxon>Spermatophyta</taxon>
        <taxon>Magnoliopsida</taxon>
        <taxon>eudicotyledons</taxon>
        <taxon>Gunneridae</taxon>
        <taxon>Pentapetalae</taxon>
        <taxon>rosids</taxon>
        <taxon>fabids</taxon>
        <taxon>Oxalidales</taxon>
        <taxon>Cephalotaceae</taxon>
        <taxon>Cephalotus</taxon>
    </lineage>
</organism>
<reference evidence="2" key="1">
    <citation type="journal article" date="2017" name="Nat. Ecol. Evol.">
        <title>Genome of the pitcher plant Cephalotus reveals genetic changes associated with carnivory.</title>
        <authorList>
            <person name="Fukushima K."/>
            <person name="Fang X."/>
            <person name="Alvarez-Ponce D."/>
            <person name="Cai H."/>
            <person name="Carretero-Paulet L."/>
            <person name="Chen C."/>
            <person name="Chang T."/>
            <person name="Farr K.M."/>
            <person name="Fujita T."/>
            <person name="Hiwatashi Y."/>
            <person name="Hoshi Y."/>
            <person name="Imai T."/>
            <person name="Kasahara M."/>
            <person name="Librado P."/>
            <person name="Mao L."/>
            <person name="Mori H."/>
            <person name="Nishiyama T."/>
            <person name="Nozawa M."/>
            <person name="Palfalvi G."/>
            <person name="Pollard S.T."/>
            <person name="Rozas J."/>
            <person name="Sanchez-Gracia A."/>
            <person name="Sankoff D."/>
            <person name="Shibata T.F."/>
            <person name="Shigenobu S."/>
            <person name="Sumikawa N."/>
            <person name="Uzawa T."/>
            <person name="Xie M."/>
            <person name="Zheng C."/>
            <person name="Pollock D.D."/>
            <person name="Albert V.A."/>
            <person name="Li S."/>
            <person name="Hasebe M."/>
        </authorList>
    </citation>
    <scope>NUCLEOTIDE SEQUENCE</scope>
    <source>
        <strain evidence="2">St1</strain>
    </source>
</reference>
<dbReference type="InParanoid" id="A0A1Q3CDE7"/>
<proteinExistence type="predicted"/>
<feature type="compositionally biased region" description="Pro residues" evidence="1">
    <location>
        <begin position="87"/>
        <end position="96"/>
    </location>
</feature>
<dbReference type="OrthoDB" id="1735564at2759"/>
<sequence length="292" mass="32628">MSNTNNSTPTRPLSGYNNHNPYHPINMRAQQQQQQHPILYPLSSSGRGFMPLSKTTTPTTTTTSTINNHTPSGYPPRPAFSSHRPPIGSPPPPPPPHLDSVNNLTIRAHQDLHHPHLRPSAPGPIKGIPLLMQQPQVAPSPSSAADSNGFKILRDKGRDDNLFIVRDRKVRISDGVSLYSLCRSWLRNGFPEESQPLYGDGVKSLPRPSPIPVADMELPKKNECEDPEEEDEKSIHLLSAEDLLKGHIKRAKRVRARLREERLKRIARYKSRLALLLPPLAEQFRNDTATGN</sequence>